<keyword evidence="2" id="KW-0560">Oxidoreductase</keyword>
<dbReference type="EMBL" id="JABSNW010000009">
    <property type="protein sequence ID" value="KAL2884871.1"/>
    <property type="molecule type" value="Genomic_DNA"/>
</dbReference>
<dbReference type="Gene3D" id="1.10.1040.10">
    <property type="entry name" value="N-(1-d-carboxylethyl)-l-norvaline Dehydrogenase, domain 2"/>
    <property type="match status" value="1"/>
</dbReference>
<dbReference type="SUPFAM" id="SSF48179">
    <property type="entry name" value="6-phosphogluconate dehydrogenase C-terminal domain-like"/>
    <property type="match status" value="1"/>
</dbReference>
<evidence type="ECO:0000256" key="2">
    <source>
        <dbReference type="ARBA" id="ARBA00023002"/>
    </source>
</evidence>
<protein>
    <submittedName>
        <fullName evidence="5">2-dehydropantoate 2-reductase 1</fullName>
    </submittedName>
</protein>
<dbReference type="PANTHER" id="PTHR43765:SF2">
    <property type="entry name" value="2-DEHYDROPANTOATE 2-REDUCTASE"/>
    <property type="match status" value="1"/>
</dbReference>
<dbReference type="Pfam" id="PF08546">
    <property type="entry name" value="ApbA_C"/>
    <property type="match status" value="1"/>
</dbReference>
<evidence type="ECO:0000259" key="4">
    <source>
        <dbReference type="Pfam" id="PF08546"/>
    </source>
</evidence>
<dbReference type="RefSeq" id="XP_070856052.1">
    <property type="nucleotide sequence ID" value="XM_071004527.1"/>
</dbReference>
<evidence type="ECO:0000256" key="3">
    <source>
        <dbReference type="SAM" id="MobiDB-lite"/>
    </source>
</evidence>
<gene>
    <name evidence="5" type="ORF">HOO65_090166</name>
</gene>
<dbReference type="GeneID" id="98121390"/>
<comment type="caution">
    <text evidence="5">The sequence shown here is derived from an EMBL/GenBank/DDBJ whole genome shotgun (WGS) entry which is preliminary data.</text>
</comment>
<reference evidence="5 6" key="1">
    <citation type="submission" date="2020-05" db="EMBL/GenBank/DDBJ databases">
        <title>Ceratocystis lukuohia genome.</title>
        <authorList>
            <person name="Harrington T.C."/>
            <person name="Kim K."/>
            <person name="Mayers C.G."/>
        </authorList>
    </citation>
    <scope>NUCLEOTIDE SEQUENCE [LARGE SCALE GENOMIC DNA]</scope>
    <source>
        <strain evidence="5 6">C4212</strain>
    </source>
</reference>
<dbReference type="InterPro" id="IPR008927">
    <property type="entry name" value="6-PGluconate_DH-like_C_sf"/>
</dbReference>
<keyword evidence="6" id="KW-1185">Reference proteome</keyword>
<organism evidence="5 6">
    <name type="scientific">Ceratocystis lukuohia</name>
    <dbReference type="NCBI Taxonomy" id="2019550"/>
    <lineage>
        <taxon>Eukaryota</taxon>
        <taxon>Fungi</taxon>
        <taxon>Dikarya</taxon>
        <taxon>Ascomycota</taxon>
        <taxon>Pezizomycotina</taxon>
        <taxon>Sordariomycetes</taxon>
        <taxon>Hypocreomycetidae</taxon>
        <taxon>Microascales</taxon>
        <taxon>Ceratocystidaceae</taxon>
        <taxon>Ceratocystis</taxon>
    </lineage>
</organism>
<dbReference type="PANTHER" id="PTHR43765">
    <property type="entry name" value="2-DEHYDROPANTOATE 2-REDUCTASE-RELATED"/>
    <property type="match status" value="1"/>
</dbReference>
<name>A0ABR4M9C4_9PEZI</name>
<proteinExistence type="predicted"/>
<feature type="domain" description="Ketopantoate reductase C-terminal" evidence="4">
    <location>
        <begin position="301"/>
        <end position="431"/>
    </location>
</feature>
<sequence length="455" mass="50936">MPVPLKASLPFFSLNPVTDLTTVYCSRLCLRSVRKYSIEPVRKDDNVIKEEENRPSAATETHAEADIPEHANKTSSNPITTTNTYPNNGINTSASADIVLPPALPGSIPPVIATKSRGSDLHVLGATQTSVFVSKNLRDHYDDVCEIKTQPLFTEVKPRKLKYPPVVPATADDNGGPIKNLLVTGSTVESFHNLQPLADRITKDTSICLIDDGLGFAERLDEKVFIDPEKRPTYILGQIDSRLMWDHDHPEKLKRLRTRLTTTVPPLGLTQDPRTVQNDMVEAFRATSNFNAVMPFYDRWLASKLSNLVFAAVIDPVCVALDCSYNQLSHNNWGSRMVNSLINELEVVIANLPELHHSPILRVLVQGEGIRKECFGKLRNRRGATSKMVLQVRRGLPTDIDFINGYFVRRAREIGIRCPANELAISMVKAKHYHIKRVTDMIIPFEVTSRPNYLV</sequence>
<keyword evidence="1" id="KW-0521">NADP</keyword>
<feature type="compositionally biased region" description="Low complexity" evidence="3">
    <location>
        <begin position="73"/>
        <end position="88"/>
    </location>
</feature>
<evidence type="ECO:0000313" key="6">
    <source>
        <dbReference type="Proteomes" id="UP001610728"/>
    </source>
</evidence>
<dbReference type="InterPro" id="IPR050838">
    <property type="entry name" value="Ketopantoate_reductase"/>
</dbReference>
<dbReference type="InterPro" id="IPR013328">
    <property type="entry name" value="6PGD_dom2"/>
</dbReference>
<accession>A0ABR4M9C4</accession>
<feature type="compositionally biased region" description="Basic and acidic residues" evidence="3">
    <location>
        <begin position="61"/>
        <end position="72"/>
    </location>
</feature>
<evidence type="ECO:0000256" key="1">
    <source>
        <dbReference type="ARBA" id="ARBA00022857"/>
    </source>
</evidence>
<dbReference type="InterPro" id="IPR013752">
    <property type="entry name" value="KPA_reductase"/>
</dbReference>
<feature type="region of interest" description="Disordered" evidence="3">
    <location>
        <begin position="47"/>
        <end position="88"/>
    </location>
</feature>
<evidence type="ECO:0000313" key="5">
    <source>
        <dbReference type="EMBL" id="KAL2884871.1"/>
    </source>
</evidence>
<dbReference type="Proteomes" id="UP001610728">
    <property type="component" value="Unassembled WGS sequence"/>
</dbReference>